<dbReference type="InterPro" id="IPR036890">
    <property type="entry name" value="HATPase_C_sf"/>
</dbReference>
<dbReference type="InterPro" id="IPR036097">
    <property type="entry name" value="HisK_dim/P_sf"/>
</dbReference>
<dbReference type="FunFam" id="3.30.565.10:FF:000010">
    <property type="entry name" value="Sensor histidine kinase RcsC"/>
    <property type="match status" value="1"/>
</dbReference>
<dbReference type="PRINTS" id="PR00344">
    <property type="entry name" value="BCTRLSENSOR"/>
</dbReference>
<dbReference type="SMART" id="SM00388">
    <property type="entry name" value="HisKA"/>
    <property type="match status" value="1"/>
</dbReference>
<dbReference type="InterPro" id="IPR004358">
    <property type="entry name" value="Sig_transdc_His_kin-like_C"/>
</dbReference>
<gene>
    <name evidence="11" type="ORF">PEDI_06800</name>
</gene>
<dbReference type="GO" id="GO:0000155">
    <property type="term" value="F:phosphorelay sensor kinase activity"/>
    <property type="evidence" value="ECO:0007669"/>
    <property type="project" value="InterPro"/>
</dbReference>
<sequence>MLKNFISKIQHHFFPDVKGLSTETLHEIRLVITFIVFGYSLQLILGAILFSTGNYLIGAVLMGSTFLLIPVYFLMKAQRITEIKTGLISVALITNIALELIYGGNVGVEYLFIAAIAVVFLVFKREESKAQLFILIAVLVCFFVVNLFTIPLEYQTPLSPVEKQWQRIGYGVCAVLMSFLGLKNLQKNYRSTLEKEETATKEARKLSMELYETNQELEASMEKIQEHALKQSKFFNTLSHELRTPLNGIVGLVSVLKEKGCQNEKSTINSLAYSATVLLHLVNDVLDLAKFDDRDIPINPQPFELSILGKEILNIHQISADKKGLTTQLEIDESIPKLLLFDGPRLSQCINNLINNAIKFTNEGFVKLSIQKIKQTDAKVRVRFAIEDSGKGIAPEKKDIIFRPFEQETENVYKEFGGTGLGLSISQKILHAMGGDLLFESEVGKGTTFFFELEFDESPEHSSTPETIEEVQIENLNILGVDDNPINLMVLKKLLSRAGCKVFTASHGQDAVNKIKEKPDIDLILMDLQMPVMDGYEATQVLRDQGYKRPIIALSATLPSNLENMKDKGFTDALVKPFDITKLKEVISQSTSSKK</sequence>
<feature type="transmembrane region" description="Helical" evidence="8">
    <location>
        <begin position="86"/>
        <end position="102"/>
    </location>
</feature>
<keyword evidence="8" id="KW-0812">Transmembrane</keyword>
<dbReference type="CDD" id="cd00082">
    <property type="entry name" value="HisKA"/>
    <property type="match status" value="1"/>
</dbReference>
<keyword evidence="5" id="KW-0418">Kinase</keyword>
<evidence type="ECO:0000259" key="10">
    <source>
        <dbReference type="PROSITE" id="PS50110"/>
    </source>
</evidence>
<dbReference type="SUPFAM" id="SSF55874">
    <property type="entry name" value="ATPase domain of HSP90 chaperone/DNA topoisomerase II/histidine kinase"/>
    <property type="match status" value="1"/>
</dbReference>
<feature type="transmembrane region" description="Helical" evidence="8">
    <location>
        <begin position="28"/>
        <end position="49"/>
    </location>
</feature>
<dbReference type="SMART" id="SM00387">
    <property type="entry name" value="HATPase_c"/>
    <property type="match status" value="1"/>
</dbReference>
<dbReference type="CDD" id="cd16922">
    <property type="entry name" value="HATPase_EvgS-ArcB-TorS-like"/>
    <property type="match status" value="1"/>
</dbReference>
<keyword evidence="3 6" id="KW-0597">Phosphoprotein</keyword>
<protein>
    <recommendedName>
        <fullName evidence="2">histidine kinase</fullName>
        <ecNumber evidence="2">2.7.13.3</ecNumber>
    </recommendedName>
</protein>
<evidence type="ECO:0000256" key="2">
    <source>
        <dbReference type="ARBA" id="ARBA00012438"/>
    </source>
</evidence>
<dbReference type="InterPro" id="IPR001789">
    <property type="entry name" value="Sig_transdc_resp-reg_receiver"/>
</dbReference>
<feature type="domain" description="Histidine kinase" evidence="9">
    <location>
        <begin position="237"/>
        <end position="457"/>
    </location>
</feature>
<evidence type="ECO:0000256" key="7">
    <source>
        <dbReference type="SAM" id="Coils"/>
    </source>
</evidence>
<evidence type="ECO:0000259" key="9">
    <source>
        <dbReference type="PROSITE" id="PS50109"/>
    </source>
</evidence>
<dbReference type="EC" id="2.7.13.3" evidence="2"/>
<dbReference type="Pfam" id="PF02518">
    <property type="entry name" value="HATPase_c"/>
    <property type="match status" value="1"/>
</dbReference>
<evidence type="ECO:0000256" key="1">
    <source>
        <dbReference type="ARBA" id="ARBA00000085"/>
    </source>
</evidence>
<dbReference type="EMBL" id="BQKE01000001">
    <property type="protein sequence ID" value="GJM60128.1"/>
    <property type="molecule type" value="Genomic_DNA"/>
</dbReference>
<dbReference type="Pfam" id="PF00072">
    <property type="entry name" value="Response_reg"/>
    <property type="match status" value="1"/>
</dbReference>
<dbReference type="RefSeq" id="WP_338235988.1">
    <property type="nucleotide sequence ID" value="NZ_BQKE01000001.1"/>
</dbReference>
<keyword evidence="12" id="KW-1185">Reference proteome</keyword>
<dbReference type="SMART" id="SM00448">
    <property type="entry name" value="REC"/>
    <property type="match status" value="1"/>
</dbReference>
<comment type="catalytic activity">
    <reaction evidence="1">
        <text>ATP + protein L-histidine = ADP + protein N-phospho-L-histidine.</text>
        <dbReference type="EC" id="2.7.13.3"/>
    </reaction>
</comment>
<dbReference type="Pfam" id="PF00512">
    <property type="entry name" value="HisKA"/>
    <property type="match status" value="1"/>
</dbReference>
<comment type="caution">
    <text evidence="11">The sequence shown here is derived from an EMBL/GenBank/DDBJ whole genome shotgun (WGS) entry which is preliminary data.</text>
</comment>
<dbReference type="CDD" id="cd17546">
    <property type="entry name" value="REC_hyHK_CKI1_RcsC-like"/>
    <property type="match status" value="1"/>
</dbReference>
<keyword evidence="7" id="KW-0175">Coiled coil</keyword>
<evidence type="ECO:0000256" key="6">
    <source>
        <dbReference type="PROSITE-ProRule" id="PRU00169"/>
    </source>
</evidence>
<proteinExistence type="predicted"/>
<evidence type="ECO:0000313" key="12">
    <source>
        <dbReference type="Proteomes" id="UP001310022"/>
    </source>
</evidence>
<feature type="transmembrane region" description="Helical" evidence="8">
    <location>
        <begin position="130"/>
        <end position="148"/>
    </location>
</feature>
<feature type="domain" description="Response regulatory" evidence="10">
    <location>
        <begin position="477"/>
        <end position="591"/>
    </location>
</feature>
<keyword evidence="8" id="KW-1133">Transmembrane helix</keyword>
<dbReference type="InterPro" id="IPR003661">
    <property type="entry name" value="HisK_dim/P_dom"/>
</dbReference>
<accession>A0AAN4VUU6</accession>
<dbReference type="Gene3D" id="3.30.565.10">
    <property type="entry name" value="Histidine kinase-like ATPase, C-terminal domain"/>
    <property type="match status" value="1"/>
</dbReference>
<reference evidence="11 12" key="1">
    <citation type="submission" date="2021-12" db="EMBL/GenBank/DDBJ databases">
        <title>Genome sequencing of bacteria with rrn-lacking chromosome and rrn-plasmid.</title>
        <authorList>
            <person name="Anda M."/>
            <person name="Iwasaki W."/>
        </authorList>
    </citation>
    <scope>NUCLEOTIDE SEQUENCE [LARGE SCALE GENOMIC DNA]</scope>
    <source>
        <strain evidence="11 12">NBRC 15940</strain>
    </source>
</reference>
<evidence type="ECO:0000256" key="5">
    <source>
        <dbReference type="ARBA" id="ARBA00022777"/>
    </source>
</evidence>
<evidence type="ECO:0000256" key="8">
    <source>
        <dbReference type="SAM" id="Phobius"/>
    </source>
</evidence>
<dbReference type="PROSITE" id="PS50110">
    <property type="entry name" value="RESPONSE_REGULATORY"/>
    <property type="match status" value="1"/>
</dbReference>
<evidence type="ECO:0000256" key="3">
    <source>
        <dbReference type="ARBA" id="ARBA00022553"/>
    </source>
</evidence>
<dbReference type="PANTHER" id="PTHR43047">
    <property type="entry name" value="TWO-COMPONENT HISTIDINE PROTEIN KINASE"/>
    <property type="match status" value="1"/>
</dbReference>
<keyword evidence="4" id="KW-0808">Transferase</keyword>
<feature type="modified residue" description="4-aspartylphosphate" evidence="6">
    <location>
        <position position="527"/>
    </location>
</feature>
<evidence type="ECO:0000313" key="11">
    <source>
        <dbReference type="EMBL" id="GJM60128.1"/>
    </source>
</evidence>
<dbReference type="Proteomes" id="UP001310022">
    <property type="component" value="Unassembled WGS sequence"/>
</dbReference>
<dbReference type="Gene3D" id="3.40.50.2300">
    <property type="match status" value="1"/>
</dbReference>
<dbReference type="InterPro" id="IPR005467">
    <property type="entry name" value="His_kinase_dom"/>
</dbReference>
<keyword evidence="8" id="KW-0472">Membrane</keyword>
<dbReference type="AlphaFoldDB" id="A0AAN4VUU6"/>
<feature type="coiled-coil region" evidence="7">
    <location>
        <begin position="182"/>
        <end position="227"/>
    </location>
</feature>
<organism evidence="11 12">
    <name type="scientific">Persicobacter diffluens</name>
    <dbReference type="NCBI Taxonomy" id="981"/>
    <lineage>
        <taxon>Bacteria</taxon>
        <taxon>Pseudomonadati</taxon>
        <taxon>Bacteroidota</taxon>
        <taxon>Cytophagia</taxon>
        <taxon>Cytophagales</taxon>
        <taxon>Persicobacteraceae</taxon>
        <taxon>Persicobacter</taxon>
    </lineage>
</organism>
<evidence type="ECO:0000256" key="4">
    <source>
        <dbReference type="ARBA" id="ARBA00022679"/>
    </source>
</evidence>
<dbReference type="Gene3D" id="1.10.287.130">
    <property type="match status" value="1"/>
</dbReference>
<dbReference type="SUPFAM" id="SSF52172">
    <property type="entry name" value="CheY-like"/>
    <property type="match status" value="1"/>
</dbReference>
<feature type="transmembrane region" description="Helical" evidence="8">
    <location>
        <begin position="55"/>
        <end position="74"/>
    </location>
</feature>
<name>A0AAN4VUU6_9BACT</name>
<dbReference type="InterPro" id="IPR003594">
    <property type="entry name" value="HATPase_dom"/>
</dbReference>
<dbReference type="PROSITE" id="PS50109">
    <property type="entry name" value="HIS_KIN"/>
    <property type="match status" value="1"/>
</dbReference>
<dbReference type="InterPro" id="IPR011006">
    <property type="entry name" value="CheY-like_superfamily"/>
</dbReference>
<feature type="transmembrane region" description="Helical" evidence="8">
    <location>
        <begin position="108"/>
        <end position="123"/>
    </location>
</feature>
<dbReference type="SUPFAM" id="SSF47384">
    <property type="entry name" value="Homodimeric domain of signal transducing histidine kinase"/>
    <property type="match status" value="1"/>
</dbReference>